<dbReference type="SMART" id="SM00342">
    <property type="entry name" value="HTH_ARAC"/>
    <property type="match status" value="1"/>
</dbReference>
<feature type="domain" description="HTH araC/xylS-type" evidence="4">
    <location>
        <begin position="238"/>
        <end position="336"/>
    </location>
</feature>
<keyword evidence="3" id="KW-0804">Transcription</keyword>
<dbReference type="AlphaFoldDB" id="A0A1B1AH26"/>
<evidence type="ECO:0000256" key="2">
    <source>
        <dbReference type="ARBA" id="ARBA00023125"/>
    </source>
</evidence>
<dbReference type="PANTHER" id="PTHR47894:SF1">
    <property type="entry name" value="HTH-TYPE TRANSCRIPTIONAL REGULATOR VQSM"/>
    <property type="match status" value="1"/>
</dbReference>
<dbReference type="InterPro" id="IPR009057">
    <property type="entry name" value="Homeodomain-like_sf"/>
</dbReference>
<dbReference type="RefSeq" id="WP_066769891.1">
    <property type="nucleotide sequence ID" value="NZ_CP013244.1"/>
</dbReference>
<dbReference type="PANTHER" id="PTHR47894">
    <property type="entry name" value="HTH-TYPE TRANSCRIPTIONAL REGULATOR GADX"/>
    <property type="match status" value="1"/>
</dbReference>
<evidence type="ECO:0000259" key="4">
    <source>
        <dbReference type="PROSITE" id="PS01124"/>
    </source>
</evidence>
<dbReference type="Pfam" id="PF12833">
    <property type="entry name" value="HTH_18"/>
    <property type="match status" value="1"/>
</dbReference>
<evidence type="ECO:0000313" key="5">
    <source>
        <dbReference type="EMBL" id="ANP45863.1"/>
    </source>
</evidence>
<dbReference type="Pfam" id="PF12625">
    <property type="entry name" value="Arabinose_bd"/>
    <property type="match status" value="1"/>
</dbReference>
<evidence type="ECO:0000313" key="6">
    <source>
        <dbReference type="Proteomes" id="UP000092498"/>
    </source>
</evidence>
<dbReference type="GO" id="GO:0000976">
    <property type="term" value="F:transcription cis-regulatory region binding"/>
    <property type="evidence" value="ECO:0007669"/>
    <property type="project" value="TreeGrafter"/>
</dbReference>
<dbReference type="KEGG" id="cbot:ATE48_07965"/>
<dbReference type="OrthoDB" id="9805730at2"/>
<name>A0A1B1AH26_9PROT</name>
<sequence>MSNLTVSAGVAAGLMAYAVQRGAGRAALLARAGLRAADLEESDARLPFETYIALMRAAQDLCGDPALALHFGEAVDLAEMSIVGLIMNASPTMGDAFAQMQRLSRLTLETAGLSDGPRFVLSARDGQLWMVDTRADPNAFPELSEGAFARLVCGPRRFLPEPHVLEVHFTHPAPAWRAEYDRIFQCPVTFSSGWNAMRLDPRIATWPVALQPRYVFGVLTRRADDLLQELEDQKTIRGRVEAVLLPLLHTGEVGAEIVARALGFSRQTLFRKLKTEEATYKQVLDALRQRMALRYLNGARASVNETAYLVGFSEPAAFSRAFKRWTGKSPREFQPAKAAQGECLLD</sequence>
<keyword evidence="2" id="KW-0238">DNA-binding</keyword>
<dbReference type="Proteomes" id="UP000092498">
    <property type="component" value="Chromosome"/>
</dbReference>
<dbReference type="InterPro" id="IPR018060">
    <property type="entry name" value="HTH_AraC"/>
</dbReference>
<protein>
    <submittedName>
        <fullName evidence="5">AraC family transcriptional regulator</fullName>
    </submittedName>
</protein>
<evidence type="ECO:0000256" key="1">
    <source>
        <dbReference type="ARBA" id="ARBA00023015"/>
    </source>
</evidence>
<dbReference type="GO" id="GO:0005829">
    <property type="term" value="C:cytosol"/>
    <property type="evidence" value="ECO:0007669"/>
    <property type="project" value="TreeGrafter"/>
</dbReference>
<dbReference type="InterPro" id="IPR032687">
    <property type="entry name" value="AraC-type_N"/>
</dbReference>
<dbReference type="PRINTS" id="PR00032">
    <property type="entry name" value="HTHARAC"/>
</dbReference>
<dbReference type="InParanoid" id="A0A1B1AH26"/>
<evidence type="ECO:0000256" key="3">
    <source>
        <dbReference type="ARBA" id="ARBA00023163"/>
    </source>
</evidence>
<proteinExistence type="predicted"/>
<keyword evidence="1" id="KW-0805">Transcription regulation</keyword>
<dbReference type="PROSITE" id="PS01124">
    <property type="entry name" value="HTH_ARAC_FAMILY_2"/>
    <property type="match status" value="1"/>
</dbReference>
<gene>
    <name evidence="5" type="ORF">ATE48_07965</name>
</gene>
<dbReference type="GO" id="GO:0003700">
    <property type="term" value="F:DNA-binding transcription factor activity"/>
    <property type="evidence" value="ECO:0007669"/>
    <property type="project" value="InterPro"/>
</dbReference>
<organism evidence="5 6">
    <name type="scientific">Candidatus Viadribacter manganicus</name>
    <dbReference type="NCBI Taxonomy" id="1759059"/>
    <lineage>
        <taxon>Bacteria</taxon>
        <taxon>Pseudomonadati</taxon>
        <taxon>Pseudomonadota</taxon>
        <taxon>Alphaproteobacteria</taxon>
        <taxon>Hyphomonadales</taxon>
        <taxon>Hyphomonadaceae</taxon>
        <taxon>Candidatus Viadribacter</taxon>
    </lineage>
</organism>
<reference evidence="5 6" key="1">
    <citation type="submission" date="2015-11" db="EMBL/GenBank/DDBJ databases">
        <title>Whole-Genome Sequence of Candidatus Oderbacter manganicum from the National Park Lower Oder Valley, Germany.</title>
        <authorList>
            <person name="Braun B."/>
            <person name="Liere K."/>
            <person name="Szewzyk U."/>
        </authorList>
    </citation>
    <scope>NUCLEOTIDE SEQUENCE [LARGE SCALE GENOMIC DNA]</scope>
    <source>
        <strain evidence="5 6">OTSz_A_272</strain>
    </source>
</reference>
<dbReference type="SUPFAM" id="SSF46689">
    <property type="entry name" value="Homeodomain-like"/>
    <property type="match status" value="1"/>
</dbReference>
<dbReference type="EMBL" id="CP013244">
    <property type="protein sequence ID" value="ANP45863.1"/>
    <property type="molecule type" value="Genomic_DNA"/>
</dbReference>
<dbReference type="Gene3D" id="1.10.10.60">
    <property type="entry name" value="Homeodomain-like"/>
    <property type="match status" value="1"/>
</dbReference>
<accession>A0A1B1AH26</accession>
<dbReference type="STRING" id="1759059.ATE48_07965"/>
<dbReference type="InterPro" id="IPR020449">
    <property type="entry name" value="Tscrpt_reg_AraC-type_HTH"/>
</dbReference>
<keyword evidence="6" id="KW-1185">Reference proteome</keyword>